<dbReference type="AlphaFoldDB" id="A0AAD9QUH1"/>
<comment type="caution">
    <text evidence="1">The sequence shown here is derived from an EMBL/GenBank/DDBJ whole genome shotgun (WGS) entry which is preliminary data.</text>
</comment>
<evidence type="ECO:0000313" key="1">
    <source>
        <dbReference type="EMBL" id="KAK2567641.1"/>
    </source>
</evidence>
<sequence length="82" mass="9615">MVNIITKAIKMNKRSSLAQLKSGRLKKFRGFQKTFNFHGNSTKSKLKETEFSTRKHFSNGEVTRINLRVGIDVMNKKKRNEW</sequence>
<dbReference type="Proteomes" id="UP001249851">
    <property type="component" value="Unassembled WGS sequence"/>
</dbReference>
<proteinExistence type="predicted"/>
<name>A0AAD9QUH1_ACRCE</name>
<reference evidence="1" key="1">
    <citation type="journal article" date="2023" name="G3 (Bethesda)">
        <title>Whole genome assembly and annotation of the endangered Caribbean coral Acropora cervicornis.</title>
        <authorList>
            <person name="Selwyn J.D."/>
            <person name="Vollmer S.V."/>
        </authorList>
    </citation>
    <scope>NUCLEOTIDE SEQUENCE</scope>
    <source>
        <strain evidence="1">K2</strain>
    </source>
</reference>
<keyword evidence="2" id="KW-1185">Reference proteome</keyword>
<reference evidence="1" key="2">
    <citation type="journal article" date="2023" name="Science">
        <title>Genomic signatures of disease resistance in endangered staghorn corals.</title>
        <authorList>
            <person name="Vollmer S.V."/>
            <person name="Selwyn J.D."/>
            <person name="Despard B.A."/>
            <person name="Roesel C.L."/>
        </authorList>
    </citation>
    <scope>NUCLEOTIDE SEQUENCE</scope>
    <source>
        <strain evidence="1">K2</strain>
    </source>
</reference>
<evidence type="ECO:0000313" key="2">
    <source>
        <dbReference type="Proteomes" id="UP001249851"/>
    </source>
</evidence>
<accession>A0AAD9QUH1</accession>
<dbReference type="EMBL" id="JARQWQ010000014">
    <property type="protein sequence ID" value="KAK2567641.1"/>
    <property type="molecule type" value="Genomic_DNA"/>
</dbReference>
<gene>
    <name evidence="1" type="ORF">P5673_008493</name>
</gene>
<organism evidence="1 2">
    <name type="scientific">Acropora cervicornis</name>
    <name type="common">Staghorn coral</name>
    <dbReference type="NCBI Taxonomy" id="6130"/>
    <lineage>
        <taxon>Eukaryota</taxon>
        <taxon>Metazoa</taxon>
        <taxon>Cnidaria</taxon>
        <taxon>Anthozoa</taxon>
        <taxon>Hexacorallia</taxon>
        <taxon>Scleractinia</taxon>
        <taxon>Astrocoeniina</taxon>
        <taxon>Acroporidae</taxon>
        <taxon>Acropora</taxon>
    </lineage>
</organism>
<protein>
    <submittedName>
        <fullName evidence="1">Uncharacterized protein</fullName>
    </submittedName>
</protein>